<reference evidence="1" key="1">
    <citation type="submission" date="2021-03" db="EMBL/GenBank/DDBJ databases">
        <authorList>
            <consortium name="DOE Joint Genome Institute"/>
            <person name="Ahrendt S."/>
            <person name="Looney B.P."/>
            <person name="Miyauchi S."/>
            <person name="Morin E."/>
            <person name="Drula E."/>
            <person name="Courty P.E."/>
            <person name="Chicoki N."/>
            <person name="Fauchery L."/>
            <person name="Kohler A."/>
            <person name="Kuo A."/>
            <person name="Labutti K."/>
            <person name="Pangilinan J."/>
            <person name="Lipzen A."/>
            <person name="Riley R."/>
            <person name="Andreopoulos W."/>
            <person name="He G."/>
            <person name="Johnson J."/>
            <person name="Barry K.W."/>
            <person name="Grigoriev I.V."/>
            <person name="Nagy L."/>
            <person name="Hibbett D."/>
            <person name="Henrissat B."/>
            <person name="Matheny P.B."/>
            <person name="Labbe J."/>
            <person name="Martin F."/>
        </authorList>
    </citation>
    <scope>NUCLEOTIDE SEQUENCE</scope>
    <source>
        <strain evidence="1">HHB10654</strain>
    </source>
</reference>
<reference evidence="1" key="2">
    <citation type="journal article" date="2022" name="New Phytol.">
        <title>Evolutionary transition to the ectomycorrhizal habit in the genomes of a hyperdiverse lineage of mushroom-forming fungi.</title>
        <authorList>
            <person name="Looney B."/>
            <person name="Miyauchi S."/>
            <person name="Morin E."/>
            <person name="Drula E."/>
            <person name="Courty P.E."/>
            <person name="Kohler A."/>
            <person name="Kuo A."/>
            <person name="LaButti K."/>
            <person name="Pangilinan J."/>
            <person name="Lipzen A."/>
            <person name="Riley R."/>
            <person name="Andreopoulos W."/>
            <person name="He G."/>
            <person name="Johnson J."/>
            <person name="Nolan M."/>
            <person name="Tritt A."/>
            <person name="Barry K.W."/>
            <person name="Grigoriev I.V."/>
            <person name="Nagy L.G."/>
            <person name="Hibbett D."/>
            <person name="Henrissat B."/>
            <person name="Matheny P.B."/>
            <person name="Labbe J."/>
            <person name="Martin F.M."/>
        </authorList>
    </citation>
    <scope>NUCLEOTIDE SEQUENCE</scope>
    <source>
        <strain evidence="1">HHB10654</strain>
    </source>
</reference>
<comment type="caution">
    <text evidence="1">The sequence shown here is derived from an EMBL/GenBank/DDBJ whole genome shotgun (WGS) entry which is preliminary data.</text>
</comment>
<keyword evidence="2" id="KW-1185">Reference proteome</keyword>
<organism evidence="1 2">
    <name type="scientific">Artomyces pyxidatus</name>
    <dbReference type="NCBI Taxonomy" id="48021"/>
    <lineage>
        <taxon>Eukaryota</taxon>
        <taxon>Fungi</taxon>
        <taxon>Dikarya</taxon>
        <taxon>Basidiomycota</taxon>
        <taxon>Agaricomycotina</taxon>
        <taxon>Agaricomycetes</taxon>
        <taxon>Russulales</taxon>
        <taxon>Auriscalpiaceae</taxon>
        <taxon>Artomyces</taxon>
    </lineage>
</organism>
<accession>A0ACB8TD83</accession>
<name>A0ACB8TD83_9AGAM</name>
<sequence length="209" mass="24204">MSGPELILTVIVYGSTAGDPLSDDRYGDDQRRVELSLRPRLPTPGMRPPQIQEWVKAMLKRMSKDMKHTQLWHCEFCDKPARESLYNTMFWTHLTPPRANVYFHNVCNAVEGQCARNLRMMDREMAQNTGHPSTLDTRVYLPGGPYPLAASCVKCNKETDIKTLKKCGGCQLTRYCGTECQRSDWKRHKEFCKMLTEVKWTWENPRVES</sequence>
<dbReference type="EMBL" id="MU277193">
    <property type="protein sequence ID" value="KAI0066246.1"/>
    <property type="molecule type" value="Genomic_DNA"/>
</dbReference>
<proteinExistence type="predicted"/>
<dbReference type="Proteomes" id="UP000814140">
    <property type="component" value="Unassembled WGS sequence"/>
</dbReference>
<protein>
    <submittedName>
        <fullName evidence="1">Uncharacterized protein</fullName>
    </submittedName>
</protein>
<evidence type="ECO:0000313" key="2">
    <source>
        <dbReference type="Proteomes" id="UP000814140"/>
    </source>
</evidence>
<evidence type="ECO:0000313" key="1">
    <source>
        <dbReference type="EMBL" id="KAI0066246.1"/>
    </source>
</evidence>
<gene>
    <name evidence="1" type="ORF">BV25DRAFT_1913017</name>
</gene>